<dbReference type="PIRSF" id="PIRSF006483">
    <property type="entry name" value="Membrane_protein_YitT"/>
    <property type="match status" value="1"/>
</dbReference>
<comment type="caution">
    <text evidence="8">The sequence shown here is derived from an EMBL/GenBank/DDBJ whole genome shotgun (WGS) entry which is preliminary data.</text>
</comment>
<dbReference type="Pfam" id="PF02588">
    <property type="entry name" value="YitT_membrane"/>
    <property type="match status" value="1"/>
</dbReference>
<accession>A0ABS4G650</accession>
<dbReference type="InterPro" id="IPR003740">
    <property type="entry name" value="YitT"/>
</dbReference>
<dbReference type="PANTHER" id="PTHR33545">
    <property type="entry name" value="UPF0750 MEMBRANE PROTEIN YITT-RELATED"/>
    <property type="match status" value="1"/>
</dbReference>
<dbReference type="EMBL" id="JAGGKC010000023">
    <property type="protein sequence ID" value="MBP1920053.1"/>
    <property type="molecule type" value="Genomic_DNA"/>
</dbReference>
<keyword evidence="3 6" id="KW-0812">Transmembrane</keyword>
<dbReference type="Proteomes" id="UP001519271">
    <property type="component" value="Unassembled WGS sequence"/>
</dbReference>
<dbReference type="CDD" id="cd16380">
    <property type="entry name" value="YitT_C"/>
    <property type="match status" value="1"/>
</dbReference>
<dbReference type="RefSeq" id="WP_209460231.1">
    <property type="nucleotide sequence ID" value="NZ_JAGGKC010000023.1"/>
</dbReference>
<dbReference type="InterPro" id="IPR015867">
    <property type="entry name" value="N-reg_PII/ATP_PRibTrfase_C"/>
</dbReference>
<feature type="domain" description="DUF2179" evidence="7">
    <location>
        <begin position="226"/>
        <end position="280"/>
    </location>
</feature>
<gene>
    <name evidence="8" type="ORF">J2Z34_002551</name>
</gene>
<dbReference type="Gene3D" id="3.30.70.120">
    <property type="match status" value="1"/>
</dbReference>
<reference evidence="8 9" key="1">
    <citation type="submission" date="2021-03" db="EMBL/GenBank/DDBJ databases">
        <title>Genomic Encyclopedia of Type Strains, Phase IV (KMG-IV): sequencing the most valuable type-strain genomes for metagenomic binning, comparative biology and taxonomic classification.</title>
        <authorList>
            <person name="Goeker M."/>
        </authorList>
    </citation>
    <scope>NUCLEOTIDE SEQUENCE [LARGE SCALE GENOMIC DNA]</scope>
    <source>
        <strain evidence="8 9">DSM 6139</strain>
    </source>
</reference>
<evidence type="ECO:0000313" key="8">
    <source>
        <dbReference type="EMBL" id="MBP1920053.1"/>
    </source>
</evidence>
<feature type="transmembrane region" description="Helical" evidence="6">
    <location>
        <begin position="45"/>
        <end position="74"/>
    </location>
</feature>
<evidence type="ECO:0000256" key="2">
    <source>
        <dbReference type="ARBA" id="ARBA00022475"/>
    </source>
</evidence>
<keyword evidence="2" id="KW-1003">Cell membrane</keyword>
<keyword evidence="5 6" id="KW-0472">Membrane</keyword>
<evidence type="ECO:0000256" key="6">
    <source>
        <dbReference type="SAM" id="Phobius"/>
    </source>
</evidence>
<evidence type="ECO:0000259" key="7">
    <source>
        <dbReference type="Pfam" id="PF10035"/>
    </source>
</evidence>
<dbReference type="InterPro" id="IPR051461">
    <property type="entry name" value="UPF0750_membrane"/>
</dbReference>
<evidence type="ECO:0000256" key="3">
    <source>
        <dbReference type="ARBA" id="ARBA00022692"/>
    </source>
</evidence>
<organism evidence="8 9">
    <name type="scientific">Youngiibacter multivorans</name>
    <dbReference type="NCBI Taxonomy" id="937251"/>
    <lineage>
        <taxon>Bacteria</taxon>
        <taxon>Bacillati</taxon>
        <taxon>Bacillota</taxon>
        <taxon>Clostridia</taxon>
        <taxon>Eubacteriales</taxon>
        <taxon>Clostridiaceae</taxon>
        <taxon>Youngiibacter</taxon>
    </lineage>
</organism>
<proteinExistence type="predicted"/>
<comment type="subcellular location">
    <subcellularLocation>
        <location evidence="1">Cell membrane</location>
        <topology evidence="1">Multi-pass membrane protein</topology>
    </subcellularLocation>
</comment>
<feature type="transmembrane region" description="Helical" evidence="6">
    <location>
        <begin position="112"/>
        <end position="131"/>
    </location>
</feature>
<name>A0ABS4G650_9CLOT</name>
<protein>
    <submittedName>
        <fullName evidence="8">Uncharacterized membrane-anchored protein YitT (DUF2179 family)</fullName>
    </submittedName>
</protein>
<sequence>MGANDRSIKGIIKDYILITIGILMTAASIVYVFNPNRLAAGGVQGIALALGSLTGIPTGILMIAINAILLLAAFLLMGKSFGEKTLYSSLGLSFTVYFLETRLYHGPLTDDLLLGSIFGSALMGVGVGIILNRGASIGGTSLIGTLINRYLHFEQVGSIVAVDCLVTLFSLFTFGVEIGLYQLLSVYLCGAVINKVIDGFSSRKEVMVIATEKKSIMDFIMKDLNRGATLIKGRGAYTGLDNEIIYSILTRREFIRLKLFIEQNDKDAFLSVNTVTEVSGEGFSRRG</sequence>
<keyword evidence="9" id="KW-1185">Reference proteome</keyword>
<evidence type="ECO:0000256" key="5">
    <source>
        <dbReference type="ARBA" id="ARBA00023136"/>
    </source>
</evidence>
<evidence type="ECO:0000256" key="1">
    <source>
        <dbReference type="ARBA" id="ARBA00004651"/>
    </source>
</evidence>
<dbReference type="PANTHER" id="PTHR33545:SF9">
    <property type="entry name" value="UPF0750 MEMBRANE PROTEIN YITE"/>
    <property type="match status" value="1"/>
</dbReference>
<feature type="transmembrane region" description="Helical" evidence="6">
    <location>
        <begin position="151"/>
        <end position="172"/>
    </location>
</feature>
<dbReference type="Pfam" id="PF10035">
    <property type="entry name" value="DUF2179"/>
    <property type="match status" value="1"/>
</dbReference>
<feature type="transmembrane region" description="Helical" evidence="6">
    <location>
        <begin position="12"/>
        <end position="33"/>
    </location>
</feature>
<evidence type="ECO:0000256" key="4">
    <source>
        <dbReference type="ARBA" id="ARBA00022989"/>
    </source>
</evidence>
<dbReference type="InterPro" id="IPR019264">
    <property type="entry name" value="DUF2179"/>
</dbReference>
<keyword evidence="4 6" id="KW-1133">Transmembrane helix</keyword>
<evidence type="ECO:0000313" key="9">
    <source>
        <dbReference type="Proteomes" id="UP001519271"/>
    </source>
</evidence>